<gene>
    <name evidence="1" type="ORF">PQU95_06585</name>
</gene>
<protein>
    <submittedName>
        <fullName evidence="1">Uncharacterized protein</fullName>
    </submittedName>
</protein>
<sequence length="211" mass="23300">MHTTFRVHPALAVCRQGPCGQRQLVHLRQSDLDGACGQHCLLMALQILGLASRETIINIDQTRSRALKTLWQSSREHYFRGTHAAHITALTVPFARQLTVEEHFGHEGAQRACATLTDGGLAMLGIRYRYGGGHWLLAIGTEGLGDGQRYRANRFLVIDPSYDPLPLTPWNGVLNIGNGRARSQRLASPDGDSLVYLESVLTLLPKQRGRA</sequence>
<dbReference type="EMBL" id="JAQQLF010000007">
    <property type="protein sequence ID" value="MDC7716880.1"/>
    <property type="molecule type" value="Genomic_DNA"/>
</dbReference>
<dbReference type="Proteomes" id="UP001219956">
    <property type="component" value="Unassembled WGS sequence"/>
</dbReference>
<organism evidence="1 2">
    <name type="scientific">Vogesella aquatica</name>
    <dbReference type="NCBI Taxonomy" id="2984206"/>
    <lineage>
        <taxon>Bacteria</taxon>
        <taxon>Pseudomonadati</taxon>
        <taxon>Pseudomonadota</taxon>
        <taxon>Betaproteobacteria</taxon>
        <taxon>Neisseriales</taxon>
        <taxon>Chromobacteriaceae</taxon>
        <taxon>Vogesella</taxon>
    </lineage>
</organism>
<keyword evidence="2" id="KW-1185">Reference proteome</keyword>
<reference evidence="1 2" key="1">
    <citation type="submission" date="2023-01" db="EMBL/GenBank/DDBJ databases">
        <title>Novel species of the genus Vogesella isolated from rivers.</title>
        <authorList>
            <person name="Lu H."/>
        </authorList>
    </citation>
    <scope>NUCLEOTIDE SEQUENCE [LARGE SCALE GENOMIC DNA]</scope>
    <source>
        <strain evidence="1 2">DC21W</strain>
    </source>
</reference>
<proteinExistence type="predicted"/>
<evidence type="ECO:0000313" key="1">
    <source>
        <dbReference type="EMBL" id="MDC7716880.1"/>
    </source>
</evidence>
<name>A0ABT5IWE9_9NEIS</name>
<dbReference type="RefSeq" id="WP_272751257.1">
    <property type="nucleotide sequence ID" value="NZ_JAQQLF010000007.1"/>
</dbReference>
<evidence type="ECO:0000313" key="2">
    <source>
        <dbReference type="Proteomes" id="UP001219956"/>
    </source>
</evidence>
<accession>A0ABT5IWE9</accession>
<comment type="caution">
    <text evidence="1">The sequence shown here is derived from an EMBL/GenBank/DDBJ whole genome shotgun (WGS) entry which is preliminary data.</text>
</comment>